<evidence type="ECO:0000313" key="1">
    <source>
        <dbReference type="EMBL" id="KKK80660.1"/>
    </source>
</evidence>
<dbReference type="Gene3D" id="3.30.2120.10">
    <property type="entry name" value="Bacillus phage protein-like"/>
    <property type="match status" value="1"/>
</dbReference>
<dbReference type="InterPro" id="IPR028985">
    <property type="entry name" value="Bacillus_phage_prot-like"/>
</dbReference>
<dbReference type="EMBL" id="LAZR01053478">
    <property type="protein sequence ID" value="KKK80660.1"/>
    <property type="molecule type" value="Genomic_DNA"/>
</dbReference>
<comment type="caution">
    <text evidence="1">The sequence shown here is derived from an EMBL/GenBank/DDBJ whole genome shotgun (WGS) entry which is preliminary data.</text>
</comment>
<protein>
    <submittedName>
        <fullName evidence="1">Uncharacterized protein</fullName>
    </submittedName>
</protein>
<accession>A0A0F8Z3M7</accession>
<reference evidence="1" key="1">
    <citation type="journal article" date="2015" name="Nature">
        <title>Complex archaea that bridge the gap between prokaryotes and eukaryotes.</title>
        <authorList>
            <person name="Spang A."/>
            <person name="Saw J.H."/>
            <person name="Jorgensen S.L."/>
            <person name="Zaremba-Niedzwiedzka K."/>
            <person name="Martijn J."/>
            <person name="Lind A.E."/>
            <person name="van Eijk R."/>
            <person name="Schleper C."/>
            <person name="Guy L."/>
            <person name="Ettema T.J."/>
        </authorList>
    </citation>
    <scope>NUCLEOTIDE SEQUENCE</scope>
</reference>
<proteinExistence type="predicted"/>
<name>A0A0F8Z3M7_9ZZZZ</name>
<sequence length="138" mass="16278">IYDAYQVINRFQMNNWSCHVKCKIMTDGTLVYRVRFYKQNMECEIIATTMPMAICKTAMAIINDEYVEFVDKEDEDDLSIYKKMPQIGIEKIDFSDETFLELLEKTVKETGEENLAEKIIDILSKNGYFIVREKPEDF</sequence>
<gene>
    <name evidence="1" type="ORF">LCGC14_2821250</name>
</gene>
<feature type="non-terminal residue" evidence="1">
    <location>
        <position position="1"/>
    </location>
</feature>
<dbReference type="AlphaFoldDB" id="A0A0F8Z3M7"/>
<organism evidence="1">
    <name type="scientific">marine sediment metagenome</name>
    <dbReference type="NCBI Taxonomy" id="412755"/>
    <lineage>
        <taxon>unclassified sequences</taxon>
        <taxon>metagenomes</taxon>
        <taxon>ecological metagenomes</taxon>
    </lineage>
</organism>